<comment type="catalytic activity">
    <reaction evidence="14">
        <text>L-glutamate + acetyl-CoA = N-acetyl-L-glutamate + CoA + H(+)</text>
        <dbReference type="Rhea" id="RHEA:24292"/>
        <dbReference type="ChEBI" id="CHEBI:15378"/>
        <dbReference type="ChEBI" id="CHEBI:29985"/>
        <dbReference type="ChEBI" id="CHEBI:44337"/>
        <dbReference type="ChEBI" id="CHEBI:57287"/>
        <dbReference type="ChEBI" id="CHEBI:57288"/>
        <dbReference type="EC" id="2.3.1.1"/>
    </reaction>
</comment>
<evidence type="ECO:0000256" key="5">
    <source>
        <dbReference type="ARBA" id="ARBA00012697"/>
    </source>
</evidence>
<dbReference type="PANTHER" id="PTHR23342">
    <property type="entry name" value="N-ACETYLGLUTAMATE SYNTHASE"/>
    <property type="match status" value="1"/>
</dbReference>
<dbReference type="GO" id="GO:0006526">
    <property type="term" value="P:L-arginine biosynthetic process"/>
    <property type="evidence" value="ECO:0007669"/>
    <property type="project" value="UniProtKB-UniPathway"/>
</dbReference>
<reference evidence="17" key="1">
    <citation type="submission" date="2017-01" db="EMBL/GenBank/DDBJ databases">
        <authorList>
            <person name="Wang Y."/>
            <person name="White M."/>
            <person name="Kvist S."/>
            <person name="Moncalvo J.-M."/>
        </authorList>
    </citation>
    <scope>NUCLEOTIDE SEQUENCE [LARGE SCALE GENOMIC DNA]</scope>
    <source>
        <strain evidence="17">COL-18-3</strain>
    </source>
</reference>
<evidence type="ECO:0000256" key="10">
    <source>
        <dbReference type="ARBA" id="ARBA00023128"/>
    </source>
</evidence>
<comment type="similarity">
    <text evidence="4">Belongs to the acetyltransferase family.</text>
</comment>
<dbReference type="Pfam" id="PF04768">
    <property type="entry name" value="NAT"/>
    <property type="match status" value="1"/>
</dbReference>
<keyword evidence="9" id="KW-0809">Transit peptide</keyword>
<dbReference type="GO" id="GO:0004042">
    <property type="term" value="F:L-glutamate N-acetyltransferase activity"/>
    <property type="evidence" value="ECO:0007669"/>
    <property type="project" value="TreeGrafter"/>
</dbReference>
<evidence type="ECO:0000256" key="6">
    <source>
        <dbReference type="ARBA" id="ARBA00018802"/>
    </source>
</evidence>
<dbReference type="UniPathway" id="UPA00068"/>
<evidence type="ECO:0000256" key="12">
    <source>
        <dbReference type="ARBA" id="ARBA00030346"/>
    </source>
</evidence>
<dbReference type="InterPro" id="IPR036393">
    <property type="entry name" value="AceGlu_kinase-like_sf"/>
</dbReference>
<organism evidence="16 17">
    <name type="scientific">Zancudomyces culisetae</name>
    <name type="common">Gut fungus</name>
    <name type="synonym">Smittium culisetae</name>
    <dbReference type="NCBI Taxonomy" id="1213189"/>
    <lineage>
        <taxon>Eukaryota</taxon>
        <taxon>Fungi</taxon>
        <taxon>Fungi incertae sedis</taxon>
        <taxon>Zoopagomycota</taxon>
        <taxon>Kickxellomycotina</taxon>
        <taxon>Harpellomycetes</taxon>
        <taxon>Harpellales</taxon>
        <taxon>Legeriomycetaceae</taxon>
        <taxon>Zancudomyces</taxon>
    </lineage>
</organism>
<name>A0A1R1PPI3_ZANCU</name>
<comment type="function">
    <text evidence="1">N-acetylglutamate synthase involved in arginine biosynthesis.</text>
</comment>
<evidence type="ECO:0000256" key="4">
    <source>
        <dbReference type="ARBA" id="ARBA00008694"/>
    </source>
</evidence>
<comment type="pathway">
    <text evidence="3">Amino-acid biosynthesis; L-arginine biosynthesis; N(2)-acetyl-L-ornithine from L-glutamate: step 1/4.</text>
</comment>
<evidence type="ECO:0000313" key="16">
    <source>
        <dbReference type="EMBL" id="OMH82813.1"/>
    </source>
</evidence>
<keyword evidence="8 16" id="KW-0808">Transferase</keyword>
<keyword evidence="10" id="KW-0496">Mitochondrion</keyword>
<protein>
    <recommendedName>
        <fullName evidence="6">Amino-acid acetyltransferase, mitochondrial</fullName>
        <ecNumber evidence="5">2.3.1.1</ecNumber>
    </recommendedName>
    <alternativeName>
        <fullName evidence="12">Glutamate N-acetyltransferase</fullName>
    </alternativeName>
    <alternativeName>
        <fullName evidence="13">N-acetylglutamate synthase</fullName>
    </alternativeName>
</protein>
<comment type="caution">
    <text evidence="16">The sequence shown here is derived from an EMBL/GenBank/DDBJ whole genome shotgun (WGS) entry which is preliminary data.</text>
</comment>
<evidence type="ECO:0000259" key="15">
    <source>
        <dbReference type="PROSITE" id="PS51731"/>
    </source>
</evidence>
<evidence type="ECO:0000256" key="9">
    <source>
        <dbReference type="ARBA" id="ARBA00022946"/>
    </source>
</evidence>
<evidence type="ECO:0000313" key="17">
    <source>
        <dbReference type="Proteomes" id="UP000188320"/>
    </source>
</evidence>
<dbReference type="GO" id="GO:0006592">
    <property type="term" value="P:ornithine biosynthetic process"/>
    <property type="evidence" value="ECO:0007669"/>
    <property type="project" value="TreeGrafter"/>
</dbReference>
<dbReference type="AlphaFoldDB" id="A0A1R1PPI3"/>
<feature type="domain" description="N-acetyltransferase" evidence="15">
    <location>
        <begin position="426"/>
        <end position="604"/>
    </location>
</feature>
<gene>
    <name evidence="16" type="ORF">AX774_g3697</name>
</gene>
<sequence>MKELVSSNLGKSELKSLVKQIHSSQAILAEKLKYVTTHKTHQKMATEAQDESVVGYKKPQLEEKNVALSVSRVVAQVFKENSSSPILIYTELGTERDKFEKIGRTIGFMHRVGIAAVVFVATKPGLSGQETKDMTECLYKLVEKIENAGGEAQPITHGVFKATVDPGQNGDTATILDISTESIKNCLARGIVPIVLTAGTTHDLKYTTFDGTEAFLSVIKHFQDPATSKQINDVGNTAGESSSRYLRMNINRILIFRKDFALKYPVSRPSKYERSKRISFINLKDEFELLSQKYAAQLNSVDLDNHNNITKSDATNTQSDLKSLRLANACLALLPPTSSCVITSASIDPSTAVKSFFAEKPSQMYLEPYSQANINRNLISSSQHNEKSNTMGTYRVFGLHNPPEKDDPSVIDDSTPAKYTLLRSGFSVTFYDSLTTVDLDRLFELLEASFGKKLDREGYTNRLKELERTSGISIIVVGDYLGASIITLEQCKNTHPPLSPEQSIKAPYFYPYLDKFAVSPKAQGTGIADILWNKMVQLYPFCLWRSRSNNPVNPWYFARSHGHFVQPRLSGMSYSWVCFWYSYNPICSIDTTTASDFLQVPNSIPASFY</sequence>
<dbReference type="InterPro" id="IPR006855">
    <property type="entry name" value="Vertebrate-like_GNAT_dom"/>
</dbReference>
<dbReference type="EC" id="2.3.1.1" evidence="5"/>
<evidence type="ECO:0000256" key="7">
    <source>
        <dbReference type="ARBA" id="ARBA00022605"/>
    </source>
</evidence>
<evidence type="ECO:0000256" key="13">
    <source>
        <dbReference type="ARBA" id="ARBA00033251"/>
    </source>
</evidence>
<evidence type="ECO:0000256" key="3">
    <source>
        <dbReference type="ARBA" id="ARBA00004925"/>
    </source>
</evidence>
<dbReference type="Proteomes" id="UP000188320">
    <property type="component" value="Unassembled WGS sequence"/>
</dbReference>
<evidence type="ECO:0000256" key="14">
    <source>
        <dbReference type="ARBA" id="ARBA00048372"/>
    </source>
</evidence>
<proteinExistence type="inferred from homology"/>
<dbReference type="GO" id="GO:0005759">
    <property type="term" value="C:mitochondrial matrix"/>
    <property type="evidence" value="ECO:0007669"/>
    <property type="project" value="TreeGrafter"/>
</dbReference>
<dbReference type="PANTHER" id="PTHR23342:SF4">
    <property type="entry name" value="AMINO-ACID ACETYLTRANSFERASE, MITOCHONDRIAL"/>
    <property type="match status" value="1"/>
</dbReference>
<dbReference type="Gene3D" id="3.40.1160.10">
    <property type="entry name" value="Acetylglutamate kinase-like"/>
    <property type="match status" value="1"/>
</dbReference>
<keyword evidence="11" id="KW-0012">Acyltransferase</keyword>
<accession>A0A1R1PPI3</accession>
<dbReference type="EMBL" id="LSSK01000589">
    <property type="protein sequence ID" value="OMH82813.1"/>
    <property type="molecule type" value="Genomic_DNA"/>
</dbReference>
<evidence type="ECO:0000256" key="11">
    <source>
        <dbReference type="ARBA" id="ARBA00023315"/>
    </source>
</evidence>
<comment type="subcellular location">
    <subcellularLocation>
        <location evidence="2">Mitochondrion</location>
    </subcellularLocation>
</comment>
<dbReference type="Gene3D" id="3.40.630.30">
    <property type="match status" value="1"/>
</dbReference>
<evidence type="ECO:0000256" key="8">
    <source>
        <dbReference type="ARBA" id="ARBA00022679"/>
    </source>
</evidence>
<dbReference type="OrthoDB" id="5585968at2759"/>
<keyword evidence="7" id="KW-0028">Amino-acid biosynthesis</keyword>
<evidence type="ECO:0000256" key="1">
    <source>
        <dbReference type="ARBA" id="ARBA00002294"/>
    </source>
</evidence>
<dbReference type="PROSITE" id="PS51731">
    <property type="entry name" value="GNAT_NAGS"/>
    <property type="match status" value="1"/>
</dbReference>
<keyword evidence="17" id="KW-1185">Reference proteome</keyword>
<evidence type="ECO:0000256" key="2">
    <source>
        <dbReference type="ARBA" id="ARBA00004173"/>
    </source>
</evidence>